<dbReference type="Pfam" id="PF22091">
    <property type="entry name" value="DUF6941"/>
    <property type="match status" value="1"/>
</dbReference>
<dbReference type="Proteomes" id="UP001229409">
    <property type="component" value="Unassembled WGS sequence"/>
</dbReference>
<reference evidence="1" key="1">
    <citation type="submission" date="2023-04" db="EMBL/GenBank/DDBJ databases">
        <title>Uncovering the Secrets of Slow-Growing Bacteria in Tropical Savanna Soil through Cultivation and Genomic Analysis.</title>
        <authorList>
            <person name="Goncalves O.S."/>
            <person name="Santana M.F."/>
        </authorList>
    </citation>
    <scope>NUCLEOTIDE SEQUENCE</scope>
    <source>
        <strain evidence="1">ANTI</strain>
    </source>
</reference>
<proteinExistence type="predicted"/>
<evidence type="ECO:0000313" key="1">
    <source>
        <dbReference type="EMBL" id="MDH2332559.1"/>
    </source>
</evidence>
<comment type="caution">
    <text evidence="1">The sequence shown here is derived from an EMBL/GenBank/DDBJ whole genome shotgun (WGS) entry which is preliminary data.</text>
</comment>
<name>A0AAP4A0D7_PAEPO</name>
<protein>
    <submittedName>
        <fullName evidence="1">Uncharacterized protein</fullName>
    </submittedName>
</protein>
<evidence type="ECO:0000313" key="2">
    <source>
        <dbReference type="Proteomes" id="UP001229409"/>
    </source>
</evidence>
<dbReference type="InterPro" id="IPR054221">
    <property type="entry name" value="DUF6941"/>
</dbReference>
<dbReference type="AlphaFoldDB" id="A0AAP4A0D7"/>
<organism evidence="1 2">
    <name type="scientific">Paenibacillus polymyxa</name>
    <name type="common">Bacillus polymyxa</name>
    <dbReference type="NCBI Taxonomy" id="1406"/>
    <lineage>
        <taxon>Bacteria</taxon>
        <taxon>Bacillati</taxon>
        <taxon>Bacillota</taxon>
        <taxon>Bacilli</taxon>
        <taxon>Bacillales</taxon>
        <taxon>Paenibacillaceae</taxon>
        <taxon>Paenibacillus</taxon>
    </lineage>
</organism>
<accession>A0AAP4A0D7</accession>
<dbReference type="RefSeq" id="WP_023986471.1">
    <property type="nucleotide sequence ID" value="NZ_CP109848.1"/>
</dbReference>
<gene>
    <name evidence="1" type="ORF">QDS18_17035</name>
</gene>
<dbReference type="EMBL" id="JARVWT010000007">
    <property type="protein sequence ID" value="MDH2332559.1"/>
    <property type="molecule type" value="Genomic_DNA"/>
</dbReference>
<sequence>MIAQIIICDHIQNDKQAKIHTLGTILNHVHIPVLPFVVKLYVLVKISDFPSRESLDMQLRIYDEQEKIIGTTSRLVLRNYRDLDMIPGVDAQLELSLVIVQSGNIRIKCFIDEEEVTWYPLMIRLAEAS</sequence>